<feature type="signal peptide" evidence="1">
    <location>
        <begin position="1"/>
        <end position="18"/>
    </location>
</feature>
<proteinExistence type="predicted"/>
<dbReference type="VEuPathDB" id="FungiDB:yc1106_03646"/>
<reference evidence="2" key="1">
    <citation type="submission" date="2021-12" db="EMBL/GenBank/DDBJ databases">
        <title>Curvularia clavata genome.</title>
        <authorList>
            <person name="Cao Y."/>
        </authorList>
    </citation>
    <scope>NUCLEOTIDE SEQUENCE</scope>
    <source>
        <strain evidence="2">Yc1106</strain>
    </source>
</reference>
<evidence type="ECO:0000256" key="1">
    <source>
        <dbReference type="SAM" id="SignalP"/>
    </source>
</evidence>
<evidence type="ECO:0000313" key="3">
    <source>
        <dbReference type="Proteomes" id="UP001056012"/>
    </source>
</evidence>
<gene>
    <name evidence="2" type="ORF">yc1106_03646</name>
</gene>
<dbReference type="AlphaFoldDB" id="A0A9Q9DR82"/>
<organism evidence="2 3">
    <name type="scientific">Curvularia clavata</name>
    <dbReference type="NCBI Taxonomy" id="95742"/>
    <lineage>
        <taxon>Eukaryota</taxon>
        <taxon>Fungi</taxon>
        <taxon>Dikarya</taxon>
        <taxon>Ascomycota</taxon>
        <taxon>Pezizomycotina</taxon>
        <taxon>Dothideomycetes</taxon>
        <taxon>Pleosporomycetidae</taxon>
        <taxon>Pleosporales</taxon>
        <taxon>Pleosporineae</taxon>
        <taxon>Pleosporaceae</taxon>
        <taxon>Curvularia</taxon>
    </lineage>
</organism>
<dbReference type="InterPro" id="IPR045469">
    <property type="entry name" value="Nis1"/>
</dbReference>
<dbReference type="Pfam" id="PF19271">
    <property type="entry name" value="Nis1"/>
    <property type="match status" value="1"/>
</dbReference>
<evidence type="ECO:0000313" key="2">
    <source>
        <dbReference type="EMBL" id="USP76372.1"/>
    </source>
</evidence>
<feature type="chain" id="PRO_5040405565" evidence="1">
    <location>
        <begin position="19"/>
        <end position="151"/>
    </location>
</feature>
<name>A0A9Q9DR82_CURCL</name>
<dbReference type="Proteomes" id="UP001056012">
    <property type="component" value="Chromosome 2"/>
</dbReference>
<keyword evidence="1" id="KW-0732">Signal</keyword>
<sequence length="151" mass="15596">MQFSTVLAALASATSASAYITGISVPSTIVANETFALTLQSEVMNAKTVDVAVAYGFTTPPGNRGSIGQEWETLYIPSIPEAKGQKTFTVNVKAPEDLADYVKNGQVQVGAGIFSILGGVGNVRTVAFNVTVAVGDKVSETLVSSQGSVAY</sequence>
<accession>A0A9Q9DR82</accession>
<dbReference type="OrthoDB" id="3913322at2759"/>
<keyword evidence="3" id="KW-1185">Reference proteome</keyword>
<protein>
    <submittedName>
        <fullName evidence="2">Uncharacterized protein</fullName>
    </submittedName>
</protein>
<dbReference type="EMBL" id="CP089275">
    <property type="protein sequence ID" value="USP76372.1"/>
    <property type="molecule type" value="Genomic_DNA"/>
</dbReference>